<gene>
    <name evidence="2" type="ORF">ACFSKV_18695</name>
</gene>
<sequence length="301" mass="35227">MDKKLFYIVYLFLFNLIGTVHGQDRKIEVEGYFQQDSAMLGERVAYVLKVQYGEGSNIIFPDSTYDFSPFVLLEKKTFMSNTSEGVTLDSAVYFVSNFSLDPISNFSLPVYEVFKYDSLVHRPLEVSLALKLIIDNIPDELSFKDNNIYQPIETEFNFPLMIAIILSFALIGLGILFFFGKKIKRRWEIWLEKRKYKLFALKWKKAEEEFAAHPDMNHADELLGLWKTYMEHLKAKPFREWTTIEISDFLENKDIIKDFREIEMVLYAGKAGNNIPKACQNLWNICSDTYQQKITATDERK</sequence>
<keyword evidence="1" id="KW-0812">Transmembrane</keyword>
<name>A0ABW5BEL8_9BACT</name>
<evidence type="ECO:0000313" key="3">
    <source>
        <dbReference type="Proteomes" id="UP001597414"/>
    </source>
</evidence>
<dbReference type="RefSeq" id="WP_380806319.1">
    <property type="nucleotide sequence ID" value="NZ_JBHUIV010000025.1"/>
</dbReference>
<proteinExistence type="predicted"/>
<keyword evidence="3" id="KW-1185">Reference proteome</keyword>
<evidence type="ECO:0000256" key="1">
    <source>
        <dbReference type="SAM" id="Phobius"/>
    </source>
</evidence>
<evidence type="ECO:0000313" key="2">
    <source>
        <dbReference type="EMBL" id="MFD2203616.1"/>
    </source>
</evidence>
<protein>
    <submittedName>
        <fullName evidence="2">LapA family protein</fullName>
    </submittedName>
</protein>
<feature type="transmembrane region" description="Helical" evidence="1">
    <location>
        <begin position="158"/>
        <end position="179"/>
    </location>
</feature>
<dbReference type="EMBL" id="JBHUIV010000025">
    <property type="protein sequence ID" value="MFD2203616.1"/>
    <property type="molecule type" value="Genomic_DNA"/>
</dbReference>
<dbReference type="Proteomes" id="UP001597414">
    <property type="component" value="Unassembled WGS sequence"/>
</dbReference>
<accession>A0ABW5BEL8</accession>
<comment type="caution">
    <text evidence="2">The sequence shown here is derived from an EMBL/GenBank/DDBJ whole genome shotgun (WGS) entry which is preliminary data.</text>
</comment>
<reference evidence="3" key="1">
    <citation type="journal article" date="2019" name="Int. J. Syst. Evol. Microbiol.">
        <title>The Global Catalogue of Microorganisms (GCM) 10K type strain sequencing project: providing services to taxonomists for standard genome sequencing and annotation.</title>
        <authorList>
            <consortium name="The Broad Institute Genomics Platform"/>
            <consortium name="The Broad Institute Genome Sequencing Center for Infectious Disease"/>
            <person name="Wu L."/>
            <person name="Ma J."/>
        </authorList>
    </citation>
    <scope>NUCLEOTIDE SEQUENCE [LARGE SCALE GENOMIC DNA]</scope>
    <source>
        <strain evidence="3">KCTC 19812</strain>
    </source>
</reference>
<organism evidence="2 3">
    <name type="scientific">Shivajiella indica</name>
    <dbReference type="NCBI Taxonomy" id="872115"/>
    <lineage>
        <taxon>Bacteria</taxon>
        <taxon>Pseudomonadati</taxon>
        <taxon>Bacteroidota</taxon>
        <taxon>Cytophagia</taxon>
        <taxon>Cytophagales</taxon>
        <taxon>Cyclobacteriaceae</taxon>
        <taxon>Shivajiella</taxon>
    </lineage>
</organism>
<keyword evidence="1" id="KW-0472">Membrane</keyword>
<keyword evidence="1" id="KW-1133">Transmembrane helix</keyword>